<accession>A0ACB0LP17</accession>
<keyword evidence="2" id="KW-1185">Reference proteome</keyword>
<evidence type="ECO:0000313" key="2">
    <source>
        <dbReference type="Proteomes" id="UP001177021"/>
    </source>
</evidence>
<protein>
    <submittedName>
        <fullName evidence="1">Uncharacterized protein</fullName>
    </submittedName>
</protein>
<reference evidence="1" key="1">
    <citation type="submission" date="2023-10" db="EMBL/GenBank/DDBJ databases">
        <authorList>
            <person name="Rodriguez Cubillos JULIANA M."/>
            <person name="De Vega J."/>
        </authorList>
    </citation>
    <scope>NUCLEOTIDE SEQUENCE</scope>
</reference>
<gene>
    <name evidence="1" type="ORF">MILVUS5_LOCUS35156</name>
</gene>
<evidence type="ECO:0000313" key="1">
    <source>
        <dbReference type="EMBL" id="CAJ2671295.1"/>
    </source>
</evidence>
<proteinExistence type="predicted"/>
<name>A0ACB0LP17_TRIPR</name>
<dbReference type="Proteomes" id="UP001177021">
    <property type="component" value="Unassembled WGS sequence"/>
</dbReference>
<dbReference type="EMBL" id="CASHSV030000615">
    <property type="protein sequence ID" value="CAJ2671295.1"/>
    <property type="molecule type" value="Genomic_DNA"/>
</dbReference>
<comment type="caution">
    <text evidence="1">The sequence shown here is derived from an EMBL/GenBank/DDBJ whole genome shotgun (WGS) entry which is preliminary data.</text>
</comment>
<organism evidence="1 2">
    <name type="scientific">Trifolium pratense</name>
    <name type="common">Red clover</name>
    <dbReference type="NCBI Taxonomy" id="57577"/>
    <lineage>
        <taxon>Eukaryota</taxon>
        <taxon>Viridiplantae</taxon>
        <taxon>Streptophyta</taxon>
        <taxon>Embryophyta</taxon>
        <taxon>Tracheophyta</taxon>
        <taxon>Spermatophyta</taxon>
        <taxon>Magnoliopsida</taxon>
        <taxon>eudicotyledons</taxon>
        <taxon>Gunneridae</taxon>
        <taxon>Pentapetalae</taxon>
        <taxon>rosids</taxon>
        <taxon>fabids</taxon>
        <taxon>Fabales</taxon>
        <taxon>Fabaceae</taxon>
        <taxon>Papilionoideae</taxon>
        <taxon>50 kb inversion clade</taxon>
        <taxon>NPAAA clade</taxon>
        <taxon>Hologalegina</taxon>
        <taxon>IRL clade</taxon>
        <taxon>Trifolieae</taxon>
        <taxon>Trifolium</taxon>
    </lineage>
</organism>
<sequence length="402" mass="46205">MESAQKDSLVSHFSHPHLLEHTNSNTPSKTNIKCFACNLRITHEEDYYMCKTCPFFLHNVCYKKPLITNHPSHPKHDLFLFVIPSSPVTKTTFNCLACKQHVIGFCYHCSECNIFFHSLCITLPLSLSITQHPHKIKLEFSPPYDFFCDLCNNNKPSYKGWLYRCSMCEFDIHIACAVKNIEPHLLRQKGSDYNYKIMNLVSQGIRNESAVSGWNKKLFSPLKKHSTSNGKSIELQETEKITSTNSVSLEILEDITPLRDKMTPLSDDRSPLSSSQQFSDSYFSIDLNKSYSTNHHDHRSQVRKEVNSDYISRNVVSSNSRQGEEESIGVVDYWLKNHSHKDKMNAAFSKGGSDFEESSQKVVVKNPKERLAKWPVKDQTARRVESERSNHSGWRKLLNCCL</sequence>